<evidence type="ECO:0000259" key="1">
    <source>
        <dbReference type="Pfam" id="PF18117"/>
    </source>
</evidence>
<dbReference type="EMBL" id="JANJYJ010000002">
    <property type="protein sequence ID" value="KAK3227530.1"/>
    <property type="molecule type" value="Genomic_DNA"/>
</dbReference>
<feature type="domain" description="EDS1 EP" evidence="1">
    <location>
        <begin position="30"/>
        <end position="80"/>
    </location>
</feature>
<dbReference type="PANTHER" id="PTHR46898">
    <property type="entry name" value="SENESCENCE-ASSOCIATED CARBOXYLESTERASE 101"/>
    <property type="match status" value="1"/>
</dbReference>
<protein>
    <recommendedName>
        <fullName evidence="1">EDS1 EP domain-containing protein</fullName>
    </recommendedName>
</protein>
<keyword evidence="3" id="KW-1185">Reference proteome</keyword>
<gene>
    <name evidence="2" type="ORF">Dsin_007392</name>
</gene>
<accession>A0AAE0EID7</accession>
<dbReference type="Proteomes" id="UP001281410">
    <property type="component" value="Unassembled WGS sequence"/>
</dbReference>
<dbReference type="GO" id="GO:0052689">
    <property type="term" value="F:carboxylic ester hydrolase activity"/>
    <property type="evidence" value="ECO:0007669"/>
    <property type="project" value="InterPro"/>
</dbReference>
<sequence>MGTREMICALNKKVFDPHMRLNDMKVYLACLEWYKKHSKIGYYDSYKNKRFSEDMVVNRFKKKLNDYWEKLVAEAEKLSQK</sequence>
<dbReference type="InterPro" id="IPR041266">
    <property type="entry name" value="EDS1_EP"/>
</dbReference>
<dbReference type="InterPro" id="IPR044603">
    <property type="entry name" value="SAG101-like"/>
</dbReference>
<dbReference type="AlphaFoldDB" id="A0AAE0EID7"/>
<comment type="caution">
    <text evidence="2">The sequence shown here is derived from an EMBL/GenBank/DDBJ whole genome shotgun (WGS) entry which is preliminary data.</text>
</comment>
<evidence type="ECO:0000313" key="3">
    <source>
        <dbReference type="Proteomes" id="UP001281410"/>
    </source>
</evidence>
<reference evidence="2" key="1">
    <citation type="journal article" date="2023" name="Plant J.">
        <title>Genome sequences and population genomics provide insights into the demographic history, inbreeding, and mutation load of two 'living fossil' tree species of Dipteronia.</title>
        <authorList>
            <person name="Feng Y."/>
            <person name="Comes H.P."/>
            <person name="Chen J."/>
            <person name="Zhu S."/>
            <person name="Lu R."/>
            <person name="Zhang X."/>
            <person name="Li P."/>
            <person name="Qiu J."/>
            <person name="Olsen K.M."/>
            <person name="Qiu Y."/>
        </authorList>
    </citation>
    <scope>NUCLEOTIDE SEQUENCE</scope>
    <source>
        <strain evidence="2">NBL</strain>
    </source>
</reference>
<dbReference type="Pfam" id="PF18117">
    <property type="entry name" value="EDS1_EP"/>
    <property type="match status" value="1"/>
</dbReference>
<name>A0AAE0EID7_9ROSI</name>
<dbReference type="GO" id="GO:0006952">
    <property type="term" value="P:defense response"/>
    <property type="evidence" value="ECO:0007669"/>
    <property type="project" value="InterPro"/>
</dbReference>
<evidence type="ECO:0000313" key="2">
    <source>
        <dbReference type="EMBL" id="KAK3227530.1"/>
    </source>
</evidence>
<dbReference type="PANTHER" id="PTHR46898:SF3">
    <property type="entry name" value="FUNGAL LIPASE-LIKE DOMAIN-CONTAINING PROTEIN"/>
    <property type="match status" value="1"/>
</dbReference>
<proteinExistence type="predicted"/>
<organism evidence="2 3">
    <name type="scientific">Dipteronia sinensis</name>
    <dbReference type="NCBI Taxonomy" id="43782"/>
    <lineage>
        <taxon>Eukaryota</taxon>
        <taxon>Viridiplantae</taxon>
        <taxon>Streptophyta</taxon>
        <taxon>Embryophyta</taxon>
        <taxon>Tracheophyta</taxon>
        <taxon>Spermatophyta</taxon>
        <taxon>Magnoliopsida</taxon>
        <taxon>eudicotyledons</taxon>
        <taxon>Gunneridae</taxon>
        <taxon>Pentapetalae</taxon>
        <taxon>rosids</taxon>
        <taxon>malvids</taxon>
        <taxon>Sapindales</taxon>
        <taxon>Sapindaceae</taxon>
        <taxon>Hippocastanoideae</taxon>
        <taxon>Acereae</taxon>
        <taxon>Dipteronia</taxon>
    </lineage>
</organism>